<dbReference type="PANTHER" id="PTHR23235">
    <property type="entry name" value="KRUEPPEL-LIKE TRANSCRIPTION FACTOR"/>
    <property type="match status" value="1"/>
</dbReference>
<dbReference type="PANTHER" id="PTHR23235:SF176">
    <property type="entry name" value="C2H2-TYPE DOMAIN-CONTAINING PROTEIN"/>
    <property type="match status" value="1"/>
</dbReference>
<evidence type="ECO:0000313" key="8">
    <source>
        <dbReference type="EMBL" id="CEK88609.1"/>
    </source>
</evidence>
<evidence type="ECO:0000256" key="4">
    <source>
        <dbReference type="ARBA" id="ARBA00022833"/>
    </source>
</evidence>
<feature type="region of interest" description="Disordered" evidence="6">
    <location>
        <begin position="131"/>
        <end position="152"/>
    </location>
</feature>
<evidence type="ECO:0000256" key="5">
    <source>
        <dbReference type="PROSITE-ProRule" id="PRU00042"/>
    </source>
</evidence>
<accession>A0A0B7B5I2</accession>
<dbReference type="InterPro" id="IPR013087">
    <property type="entry name" value="Znf_C2H2_type"/>
</dbReference>
<evidence type="ECO:0000313" key="9">
    <source>
        <dbReference type="EMBL" id="CEK88610.1"/>
    </source>
</evidence>
<protein>
    <recommendedName>
        <fullName evidence="7">C2H2-type domain-containing protein</fullName>
    </recommendedName>
</protein>
<organism evidence="10">
    <name type="scientific">Arion vulgaris</name>
    <dbReference type="NCBI Taxonomy" id="1028688"/>
    <lineage>
        <taxon>Eukaryota</taxon>
        <taxon>Metazoa</taxon>
        <taxon>Spiralia</taxon>
        <taxon>Lophotrochozoa</taxon>
        <taxon>Mollusca</taxon>
        <taxon>Gastropoda</taxon>
        <taxon>Heterobranchia</taxon>
        <taxon>Euthyneura</taxon>
        <taxon>Panpulmonata</taxon>
        <taxon>Eupulmonata</taxon>
        <taxon>Stylommatophora</taxon>
        <taxon>Helicina</taxon>
        <taxon>Arionoidea</taxon>
        <taxon>Arionidae</taxon>
        <taxon>Arion</taxon>
    </lineage>
</organism>
<feature type="compositionally biased region" description="Basic and acidic residues" evidence="6">
    <location>
        <begin position="143"/>
        <end position="152"/>
    </location>
</feature>
<dbReference type="PROSITE" id="PS00028">
    <property type="entry name" value="ZINC_FINGER_C2H2_1"/>
    <property type="match status" value="3"/>
</dbReference>
<dbReference type="Gene3D" id="3.30.160.60">
    <property type="entry name" value="Classic Zinc Finger"/>
    <property type="match status" value="3"/>
</dbReference>
<dbReference type="GO" id="GO:0000978">
    <property type="term" value="F:RNA polymerase II cis-regulatory region sequence-specific DNA binding"/>
    <property type="evidence" value="ECO:0007669"/>
    <property type="project" value="TreeGrafter"/>
</dbReference>
<dbReference type="FunFam" id="3.30.160.60:FF:000912">
    <property type="entry name" value="Zinc finger protein 660"/>
    <property type="match status" value="1"/>
</dbReference>
<dbReference type="PROSITE" id="PS50157">
    <property type="entry name" value="ZINC_FINGER_C2H2_2"/>
    <property type="match status" value="3"/>
</dbReference>
<feature type="domain" description="C2H2-type" evidence="7">
    <location>
        <begin position="257"/>
        <end position="284"/>
    </location>
</feature>
<keyword evidence="2" id="KW-0677">Repeat</keyword>
<feature type="compositionally biased region" description="Basic and acidic residues" evidence="6">
    <location>
        <begin position="175"/>
        <end position="192"/>
    </location>
</feature>
<reference evidence="10" key="1">
    <citation type="submission" date="2014-12" db="EMBL/GenBank/DDBJ databases">
        <title>Insight into the proteome of Arion vulgaris.</title>
        <authorList>
            <person name="Aradska J."/>
            <person name="Bulat T."/>
            <person name="Smidak R."/>
            <person name="Sarate P."/>
            <person name="Gangsoo J."/>
            <person name="Sialana F."/>
            <person name="Bilban M."/>
            <person name="Lubec G."/>
        </authorList>
    </citation>
    <scope>NUCLEOTIDE SEQUENCE</scope>
    <source>
        <tissue evidence="10">Skin</tissue>
    </source>
</reference>
<evidence type="ECO:0000256" key="1">
    <source>
        <dbReference type="ARBA" id="ARBA00022723"/>
    </source>
</evidence>
<evidence type="ECO:0000259" key="7">
    <source>
        <dbReference type="PROSITE" id="PS50157"/>
    </source>
</evidence>
<feature type="non-terminal residue" evidence="10">
    <location>
        <position position="309"/>
    </location>
</feature>
<evidence type="ECO:0000256" key="3">
    <source>
        <dbReference type="ARBA" id="ARBA00022771"/>
    </source>
</evidence>
<dbReference type="FunFam" id="3.30.160.60:FF:000358">
    <property type="entry name" value="zinc finger protein 24"/>
    <property type="match status" value="1"/>
</dbReference>
<evidence type="ECO:0000256" key="2">
    <source>
        <dbReference type="ARBA" id="ARBA00022737"/>
    </source>
</evidence>
<evidence type="ECO:0000256" key="6">
    <source>
        <dbReference type="SAM" id="MobiDB-lite"/>
    </source>
</evidence>
<name>A0A0B7B5I2_9EUPU</name>
<keyword evidence="1" id="KW-0479">Metal-binding</keyword>
<dbReference type="EMBL" id="HACG01041744">
    <property type="protein sequence ID" value="CEK88609.1"/>
    <property type="molecule type" value="Transcribed_RNA"/>
</dbReference>
<gene>
    <name evidence="10" type="primary">ORF166158</name>
    <name evidence="8" type="synonym">ORF166141</name>
    <name evidence="9" type="synonym">ORF166144</name>
</gene>
<dbReference type="AlphaFoldDB" id="A0A0B7B5I2"/>
<dbReference type="FunFam" id="3.30.160.60:FF:002343">
    <property type="entry name" value="Zinc finger protein 33A"/>
    <property type="match status" value="1"/>
</dbReference>
<evidence type="ECO:0000313" key="10">
    <source>
        <dbReference type="EMBL" id="CEK88614.1"/>
    </source>
</evidence>
<dbReference type="InterPro" id="IPR036236">
    <property type="entry name" value="Znf_C2H2_sf"/>
</dbReference>
<keyword evidence="4" id="KW-0862">Zinc</keyword>
<dbReference type="SMART" id="SM00355">
    <property type="entry name" value="ZnF_C2H2"/>
    <property type="match status" value="3"/>
</dbReference>
<feature type="domain" description="C2H2-type" evidence="7">
    <location>
        <begin position="285"/>
        <end position="309"/>
    </location>
</feature>
<sequence>MENIQAGCQQIKQEVDIDTDQFQTLHKFEAQTPFLAVKVKLEEQTSEEIADNEDVGMDVNEDDTFDENMTGSGEVKQFSLCGGDDDGRDIKEEINESTWSYYTNGQIDVNEMESSRWVQHSHLVRPDKLTENLPEHMSNMERNSADKTDNKEGLTSCIRNNIKCTENERGECEIMNEHKEDSTQKTDNESGDHGSASSEQKLHDLRDSLKDGGCPVATVKRTHTGEKPHKCDFCGARFTRAEQLKVHRRMHTGEKPYKCEFCGTMFTRSDVLNVHRRRHTGEKPYTCDSCGAMFTRAGDLTIHRRIHTG</sequence>
<keyword evidence="3 5" id="KW-0863">Zinc-finger</keyword>
<dbReference type="EMBL" id="HACG01041745">
    <property type="protein sequence ID" value="CEK88610.1"/>
    <property type="molecule type" value="Transcribed_RNA"/>
</dbReference>
<dbReference type="Pfam" id="PF00096">
    <property type="entry name" value="zf-C2H2"/>
    <property type="match status" value="3"/>
</dbReference>
<dbReference type="SUPFAM" id="SSF57667">
    <property type="entry name" value="beta-beta-alpha zinc fingers"/>
    <property type="match status" value="2"/>
</dbReference>
<dbReference type="EMBL" id="HACG01041749">
    <property type="protein sequence ID" value="CEK88614.1"/>
    <property type="molecule type" value="Transcribed_RNA"/>
</dbReference>
<feature type="region of interest" description="Disordered" evidence="6">
    <location>
        <begin position="175"/>
        <end position="199"/>
    </location>
</feature>
<proteinExistence type="predicted"/>
<dbReference type="GO" id="GO:0008270">
    <property type="term" value="F:zinc ion binding"/>
    <property type="evidence" value="ECO:0007669"/>
    <property type="project" value="UniProtKB-KW"/>
</dbReference>
<dbReference type="GO" id="GO:0000981">
    <property type="term" value="F:DNA-binding transcription factor activity, RNA polymerase II-specific"/>
    <property type="evidence" value="ECO:0007669"/>
    <property type="project" value="TreeGrafter"/>
</dbReference>
<feature type="domain" description="C2H2-type" evidence="7">
    <location>
        <begin position="229"/>
        <end position="256"/>
    </location>
</feature>